<accession>A0ABW3RJC7</accession>
<feature type="signal peptide" evidence="1">
    <location>
        <begin position="1"/>
        <end position="28"/>
    </location>
</feature>
<comment type="caution">
    <text evidence="2">The sequence shown here is derived from an EMBL/GenBank/DDBJ whole genome shotgun (WGS) entry which is preliminary data.</text>
</comment>
<proteinExistence type="predicted"/>
<evidence type="ECO:0000256" key="1">
    <source>
        <dbReference type="SAM" id="SignalP"/>
    </source>
</evidence>
<gene>
    <name evidence="2" type="ORF">ACFQ2C_05980</name>
</gene>
<keyword evidence="1" id="KW-0732">Signal</keyword>
<keyword evidence="3" id="KW-1185">Reference proteome</keyword>
<dbReference type="PROSITE" id="PS51257">
    <property type="entry name" value="PROKAR_LIPOPROTEIN"/>
    <property type="match status" value="1"/>
</dbReference>
<protein>
    <submittedName>
        <fullName evidence="2">Uncharacterized protein</fullName>
    </submittedName>
</protein>
<organism evidence="2 3">
    <name type="scientific">Sphingobacterium daejeonense</name>
    <dbReference type="NCBI Taxonomy" id="371142"/>
    <lineage>
        <taxon>Bacteria</taxon>
        <taxon>Pseudomonadati</taxon>
        <taxon>Bacteroidota</taxon>
        <taxon>Sphingobacteriia</taxon>
        <taxon>Sphingobacteriales</taxon>
        <taxon>Sphingobacteriaceae</taxon>
        <taxon>Sphingobacterium</taxon>
    </lineage>
</organism>
<dbReference type="Proteomes" id="UP001597205">
    <property type="component" value="Unassembled WGS sequence"/>
</dbReference>
<evidence type="ECO:0000313" key="3">
    <source>
        <dbReference type="Proteomes" id="UP001597205"/>
    </source>
</evidence>
<evidence type="ECO:0000313" key="2">
    <source>
        <dbReference type="EMBL" id="MFD1165153.1"/>
    </source>
</evidence>
<name>A0ABW3RJC7_9SPHI</name>
<dbReference type="EMBL" id="JBHTKY010000006">
    <property type="protein sequence ID" value="MFD1165153.1"/>
    <property type="molecule type" value="Genomic_DNA"/>
</dbReference>
<feature type="chain" id="PRO_5045379211" evidence="1">
    <location>
        <begin position="29"/>
        <end position="539"/>
    </location>
</feature>
<sequence>MKSNLKRPRANSFIKALLLGVLFSSLFASCNKETNSVVDLPTGDATISIDVAGVNDEEEGEKKTSVSKSAMNSIGYGEILSSKEVSYEGLDAIVSTRIDQKRDSRSIVANNRKNNASNSELRAAVMTPGIKYRLLLYLNGTFVKSVAAESGVASHVEVNKDVEYNWYAFSYNSTDDIPDVSNTSAPTVESKVDKPLLYASGTVMVTGEGVVDKSLRVQFAHRTARVGAEISARGAFAGIESVSASFASSEYIKKGNLNLLTGLYESISTVDVGNLVFTPFSAATKDTIKVAYYYTAGQGANSAIQVNVQALTLKLDLGDTRVFTNMQFSDNVDLSWGYRRTVFLDLIESPLTVNGVKWARTNIYFSEADRAYRFRHQIHDPYNRSTEEYWNFKAPFPNGTIGAQDPCTLVYPKNKWRMPNGDETRNLIAVKDSRRTLHADYVEYTATGTAAPYPSNNLRINKMGYYNIALGIFGLLSDDKKDGCFWVNETGFLGGAITGVNNYRVSDSREGLVVGDYVFEHWAMSSWGGAENVRCVRNE</sequence>
<reference evidence="3" key="1">
    <citation type="journal article" date="2019" name="Int. J. Syst. Evol. Microbiol.">
        <title>The Global Catalogue of Microorganisms (GCM) 10K type strain sequencing project: providing services to taxonomists for standard genome sequencing and annotation.</title>
        <authorList>
            <consortium name="The Broad Institute Genomics Platform"/>
            <consortium name="The Broad Institute Genome Sequencing Center for Infectious Disease"/>
            <person name="Wu L."/>
            <person name="Ma J."/>
        </authorList>
    </citation>
    <scope>NUCLEOTIDE SEQUENCE [LARGE SCALE GENOMIC DNA]</scope>
    <source>
        <strain evidence="3">CCUG 52468</strain>
    </source>
</reference>
<dbReference type="RefSeq" id="WP_380895097.1">
    <property type="nucleotide sequence ID" value="NZ_JBHTKY010000006.1"/>
</dbReference>